<evidence type="ECO:0000256" key="7">
    <source>
        <dbReference type="ARBA" id="ARBA00022842"/>
    </source>
</evidence>
<evidence type="ECO:0000256" key="3">
    <source>
        <dbReference type="ARBA" id="ARBA00010708"/>
    </source>
</evidence>
<reference evidence="13 14" key="1">
    <citation type="submission" date="2023-08" db="EMBL/GenBank/DDBJ databases">
        <authorList>
            <person name="Park J.-S."/>
        </authorList>
    </citation>
    <scope>NUCLEOTIDE SEQUENCE [LARGE SCALE GENOMIC DNA]</scope>
    <source>
        <strain evidence="13 14">2205BS29-5</strain>
    </source>
</reference>
<dbReference type="RefSeq" id="WP_305961900.1">
    <property type="nucleotide sequence ID" value="NZ_JAVAMQ010000002.1"/>
</dbReference>
<dbReference type="PANTHER" id="PTHR45866">
    <property type="entry name" value="DNA GYRASE/TOPOISOMERASE SUBUNIT B"/>
    <property type="match status" value="1"/>
</dbReference>
<dbReference type="InterPro" id="IPR001241">
    <property type="entry name" value="Topo_IIA"/>
</dbReference>
<feature type="binding site" evidence="11">
    <location>
        <position position="354"/>
    </location>
    <ligand>
        <name>ATP</name>
        <dbReference type="ChEBI" id="CHEBI:30616"/>
    </ligand>
</feature>
<dbReference type="PRINTS" id="PR00418">
    <property type="entry name" value="TPI2FAMILY"/>
</dbReference>
<dbReference type="InterPro" id="IPR018522">
    <property type="entry name" value="TopoIIA_CS"/>
</dbReference>
<evidence type="ECO:0000313" key="13">
    <source>
        <dbReference type="EMBL" id="MDP5306027.1"/>
    </source>
</evidence>
<dbReference type="Pfam" id="PF01751">
    <property type="entry name" value="Toprim"/>
    <property type="match status" value="1"/>
</dbReference>
<dbReference type="SUPFAM" id="SSF54211">
    <property type="entry name" value="Ribosomal protein S5 domain 2-like"/>
    <property type="match status" value="1"/>
</dbReference>
<comment type="subunit">
    <text evidence="11">Heterotetramer composed of ParC and ParE.</text>
</comment>
<comment type="function">
    <text evidence="11">Topoisomerase IV is essential for chromosome segregation. It relaxes supercoiled DNA. Performs the decatenation events required during the replication of a circular DNA molecule.</text>
</comment>
<evidence type="ECO:0000259" key="12">
    <source>
        <dbReference type="PROSITE" id="PS50880"/>
    </source>
</evidence>
<keyword evidence="5 11" id="KW-0547">Nucleotide-binding</keyword>
<dbReference type="InterPro" id="IPR002288">
    <property type="entry name" value="DNA_gyrase_B_C"/>
</dbReference>
<dbReference type="CDD" id="cd00822">
    <property type="entry name" value="TopoII_Trans_DNA_gyrase"/>
    <property type="match status" value="1"/>
</dbReference>
<keyword evidence="7" id="KW-0460">Magnesium</keyword>
<feature type="binding site" evidence="11">
    <location>
        <position position="56"/>
    </location>
    <ligand>
        <name>ATP</name>
        <dbReference type="ChEBI" id="CHEBI:30616"/>
    </ligand>
</feature>
<evidence type="ECO:0000256" key="11">
    <source>
        <dbReference type="HAMAP-Rule" id="MF_00938"/>
    </source>
</evidence>
<dbReference type="Pfam" id="PF00986">
    <property type="entry name" value="DNA_gyraseB_C"/>
    <property type="match status" value="1"/>
</dbReference>
<dbReference type="InterPro" id="IPR013759">
    <property type="entry name" value="Topo_IIA_B_C"/>
</dbReference>
<protein>
    <recommendedName>
        <fullName evidence="11">DNA topoisomerase 4 subunit B</fullName>
        <ecNumber evidence="11">5.6.2.2</ecNumber>
    </recommendedName>
    <alternativeName>
        <fullName evidence="11">Topoisomerase IV subunit B</fullName>
    </alternativeName>
</protein>
<dbReference type="InterPro" id="IPR005737">
    <property type="entry name" value="TopoIV_B_Gneg"/>
</dbReference>
<dbReference type="InterPro" id="IPR020568">
    <property type="entry name" value="Ribosomal_Su5_D2-typ_SF"/>
</dbReference>
<dbReference type="CDD" id="cd16928">
    <property type="entry name" value="HATPase_GyrB-like"/>
    <property type="match status" value="1"/>
</dbReference>
<dbReference type="SMART" id="SM00433">
    <property type="entry name" value="TOP2c"/>
    <property type="match status" value="1"/>
</dbReference>
<dbReference type="Gene3D" id="3.30.230.10">
    <property type="match status" value="1"/>
</dbReference>
<sequence length="653" mass="71331">MADDLLSAADATADSYSAASIEVLEGLEPVRKRPGMYIGGTDERALHHLVAEILDNAMDEAVAGHASRIEVELLADFSVVVRDNGRGIPIDPHPKFPGKSALEVILCTLHAGGKFSGDAYQTSGGLHGVGASVVNALSDSMVVQVARNKELFEQRFSRGIPQGPVARVGAAPNRRGTTVSFHADEQIFGHHRFKPARLLKMVKSKAYLFSGVEIRWKSEIDDGETPVEATFHFPGGLADYLAETLTGASTYADRPFAGSVDFKRFNAPGKVDWAINWTPARDGFIQSYCNTVPTPEGGTHEAGFWAAILKGVRAYGERISNRKAANITREDLLAGGCALVSCFIREPEFVGQTKDRLATTEAARLVEGAVRDHFDTWLAADTKSAGAILDFLVLRAEERLRRRQEKETARKTATKKLRLPGKLVDCSTSVRDGTELFIVEGDSAGGSAKMARDRTSQALLPLRGKILNVLGAASSKMGANQEINDLCQALGVGMGSRFNVDDLRYDKVIIMTDADVDGAHIASLLMTFFFTQMRPMIDKGHLYLACPPLYRLTQGAHRIYVADDAEKERMLARGLGGKGRIDVQRFKGLGEMDAKDLKDTTMNPATRKLIRVSIDDEDGGETGDLVERLMGKKPELRFEYIQENARFVEELDV</sequence>
<evidence type="ECO:0000256" key="5">
    <source>
        <dbReference type="ARBA" id="ARBA00022741"/>
    </source>
</evidence>
<dbReference type="InterPro" id="IPR006171">
    <property type="entry name" value="TOPRIM_dom"/>
</dbReference>
<comment type="similarity">
    <text evidence="11">Belongs to the type II topoisomerase family. ParE type 1 subfamily.</text>
</comment>
<feature type="site" description="Interaction with DNA" evidence="11">
    <location>
        <position position="468"/>
    </location>
</feature>
<comment type="similarity">
    <text evidence="3">Belongs to the type II topoisomerase GyrB family.</text>
</comment>
<feature type="binding site" evidence="11">
    <location>
        <position position="83"/>
    </location>
    <ligand>
        <name>ATP</name>
        <dbReference type="ChEBI" id="CHEBI:30616"/>
    </ligand>
</feature>
<dbReference type="Gene3D" id="3.40.50.670">
    <property type="match status" value="1"/>
</dbReference>
<keyword evidence="14" id="KW-1185">Reference proteome</keyword>
<feature type="site" description="Interaction with DNA" evidence="11">
    <location>
        <position position="637"/>
    </location>
</feature>
<dbReference type="HAMAP" id="MF_00938">
    <property type="entry name" value="ParE_type1"/>
    <property type="match status" value="1"/>
</dbReference>
<dbReference type="Pfam" id="PF00204">
    <property type="entry name" value="DNA_gyraseB"/>
    <property type="match status" value="1"/>
</dbReference>
<dbReference type="InterPro" id="IPR003594">
    <property type="entry name" value="HATPase_dom"/>
</dbReference>
<comment type="caution">
    <text evidence="13">The sequence shown here is derived from an EMBL/GenBank/DDBJ whole genome shotgun (WGS) entry which is preliminary data.</text>
</comment>
<dbReference type="NCBIfam" id="TIGR01055">
    <property type="entry name" value="parE_Gneg"/>
    <property type="match status" value="1"/>
</dbReference>
<evidence type="ECO:0000256" key="2">
    <source>
        <dbReference type="ARBA" id="ARBA00001946"/>
    </source>
</evidence>
<comment type="catalytic activity">
    <reaction evidence="1 11">
        <text>ATP-dependent breakage, passage and rejoining of double-stranded DNA.</text>
        <dbReference type="EC" id="5.6.2.2"/>
    </reaction>
</comment>
<dbReference type="PROSITE" id="PS00177">
    <property type="entry name" value="TOPOISOMERASE_II"/>
    <property type="match status" value="1"/>
</dbReference>
<dbReference type="Proteomes" id="UP001224997">
    <property type="component" value="Unassembled WGS sequence"/>
</dbReference>
<keyword evidence="6 11" id="KW-0067">ATP-binding</keyword>
<dbReference type="PROSITE" id="PS50880">
    <property type="entry name" value="TOPRIM"/>
    <property type="match status" value="1"/>
</dbReference>
<dbReference type="PRINTS" id="PR01098">
    <property type="entry name" value="TOPISMRASE4B"/>
</dbReference>
<dbReference type="InterPro" id="IPR013506">
    <property type="entry name" value="Topo_IIA_bsu_dom2"/>
</dbReference>
<evidence type="ECO:0000256" key="4">
    <source>
        <dbReference type="ARBA" id="ARBA00022723"/>
    </source>
</evidence>
<dbReference type="EC" id="5.6.2.2" evidence="11"/>
<dbReference type="SUPFAM" id="SSF55874">
    <property type="entry name" value="ATPase domain of HSP90 chaperone/DNA topoisomerase II/histidine kinase"/>
    <property type="match status" value="1"/>
</dbReference>
<dbReference type="InterPro" id="IPR036890">
    <property type="entry name" value="HATPase_C_sf"/>
</dbReference>
<evidence type="ECO:0000256" key="1">
    <source>
        <dbReference type="ARBA" id="ARBA00000185"/>
    </source>
</evidence>
<evidence type="ECO:0000256" key="6">
    <source>
        <dbReference type="ARBA" id="ARBA00022840"/>
    </source>
</evidence>
<dbReference type="EMBL" id="JAVAMQ010000002">
    <property type="protein sequence ID" value="MDP5306027.1"/>
    <property type="molecule type" value="Genomic_DNA"/>
</dbReference>
<keyword evidence="9 11" id="KW-0238">DNA-binding</keyword>
<keyword evidence="10 11" id="KW-0413">Isomerase</keyword>
<dbReference type="GO" id="GO:0003918">
    <property type="term" value="F:DNA topoisomerase type II (double strand cut, ATP-hydrolyzing) activity"/>
    <property type="evidence" value="ECO:0007669"/>
    <property type="project" value="UniProtKB-EC"/>
</dbReference>
<evidence type="ECO:0000256" key="8">
    <source>
        <dbReference type="ARBA" id="ARBA00023029"/>
    </source>
</evidence>
<feature type="domain" description="Toprim" evidence="12">
    <location>
        <begin position="434"/>
        <end position="548"/>
    </location>
</feature>
<evidence type="ECO:0000313" key="14">
    <source>
        <dbReference type="Proteomes" id="UP001224997"/>
    </source>
</evidence>
<dbReference type="Gene3D" id="3.30.565.10">
    <property type="entry name" value="Histidine kinase-like ATPase, C-terminal domain"/>
    <property type="match status" value="1"/>
</dbReference>
<comment type="cofactor">
    <cofactor evidence="2">
        <name>Mg(2+)</name>
        <dbReference type="ChEBI" id="CHEBI:18420"/>
    </cofactor>
</comment>
<evidence type="ECO:0000256" key="9">
    <source>
        <dbReference type="ARBA" id="ARBA00023125"/>
    </source>
</evidence>
<dbReference type="SUPFAM" id="SSF56719">
    <property type="entry name" value="Type II DNA topoisomerase"/>
    <property type="match status" value="1"/>
</dbReference>
<dbReference type="InterPro" id="IPR013760">
    <property type="entry name" value="Topo_IIA-like_dom_sf"/>
</dbReference>
<evidence type="ECO:0000256" key="10">
    <source>
        <dbReference type="ARBA" id="ARBA00023235"/>
    </source>
</evidence>
<dbReference type="PANTHER" id="PTHR45866:SF1">
    <property type="entry name" value="DNA GYRASE SUBUNIT B, MITOCHONDRIAL"/>
    <property type="match status" value="1"/>
</dbReference>
<feature type="binding site" evidence="11">
    <location>
        <begin position="125"/>
        <end position="131"/>
    </location>
    <ligand>
        <name>ATP</name>
        <dbReference type="ChEBI" id="CHEBI:30616"/>
    </ligand>
</feature>
<organism evidence="13 14">
    <name type="scientific">Paracoccus spongiarum</name>
    <dbReference type="NCBI Taxonomy" id="3064387"/>
    <lineage>
        <taxon>Bacteria</taxon>
        <taxon>Pseudomonadati</taxon>
        <taxon>Pseudomonadota</taxon>
        <taxon>Alphaproteobacteria</taxon>
        <taxon>Rhodobacterales</taxon>
        <taxon>Paracoccaceae</taxon>
        <taxon>Paracoccus</taxon>
    </lineage>
</organism>
<dbReference type="InterPro" id="IPR014721">
    <property type="entry name" value="Ribsml_uS5_D2-typ_fold_subgr"/>
</dbReference>
<keyword evidence="8 11" id="KW-0799">Topoisomerase</keyword>
<feature type="site" description="Interaction with DNA" evidence="11">
    <location>
        <position position="520"/>
    </location>
</feature>
<dbReference type="Pfam" id="PF02518">
    <property type="entry name" value="HATPase_c"/>
    <property type="match status" value="1"/>
</dbReference>
<keyword evidence="4" id="KW-0479">Metal-binding</keyword>
<accession>A0ABT9J892</accession>
<feature type="binding site" evidence="11">
    <location>
        <position position="16"/>
    </location>
    <ligand>
        <name>ATP</name>
        <dbReference type="ChEBI" id="CHEBI:30616"/>
    </ligand>
</feature>
<gene>
    <name evidence="11 13" type="primary">parE</name>
    <name evidence="13" type="ORF">Q5Y72_02820</name>
</gene>
<name>A0ABT9J892_9RHOB</name>
<dbReference type="SMART" id="SM00387">
    <property type="entry name" value="HATPase_c"/>
    <property type="match status" value="1"/>
</dbReference>
<proteinExistence type="inferred from homology"/>